<dbReference type="EMBL" id="BARS01006288">
    <property type="protein sequence ID" value="GAF67578.1"/>
    <property type="molecule type" value="Genomic_DNA"/>
</dbReference>
<organism evidence="1">
    <name type="scientific">marine sediment metagenome</name>
    <dbReference type="NCBI Taxonomy" id="412755"/>
    <lineage>
        <taxon>unclassified sequences</taxon>
        <taxon>metagenomes</taxon>
        <taxon>ecological metagenomes</taxon>
    </lineage>
</organism>
<dbReference type="AlphaFoldDB" id="X0RFP0"/>
<accession>X0RFP0</accession>
<name>X0RFP0_9ZZZZ</name>
<reference evidence="1" key="1">
    <citation type="journal article" date="2014" name="Front. Microbiol.">
        <title>High frequency of phylogenetically diverse reductive dehalogenase-homologous genes in deep subseafloor sedimentary metagenomes.</title>
        <authorList>
            <person name="Kawai M."/>
            <person name="Futagami T."/>
            <person name="Toyoda A."/>
            <person name="Takaki Y."/>
            <person name="Nishi S."/>
            <person name="Hori S."/>
            <person name="Arai W."/>
            <person name="Tsubouchi T."/>
            <person name="Morono Y."/>
            <person name="Uchiyama I."/>
            <person name="Ito T."/>
            <person name="Fujiyama A."/>
            <person name="Inagaki F."/>
            <person name="Takami H."/>
        </authorList>
    </citation>
    <scope>NUCLEOTIDE SEQUENCE</scope>
    <source>
        <strain evidence="1">Expedition CK06-06</strain>
    </source>
</reference>
<proteinExistence type="predicted"/>
<gene>
    <name evidence="1" type="ORF">S01H1_12273</name>
</gene>
<protein>
    <submittedName>
        <fullName evidence="1">Uncharacterized protein</fullName>
    </submittedName>
</protein>
<sequence>LKELVNKDIKEIALTPSANCLHYGDPQKTQEALVKQDTMAFVFSVVAAALEGDWDYFGEIDDE</sequence>
<comment type="caution">
    <text evidence="1">The sequence shown here is derived from an EMBL/GenBank/DDBJ whole genome shotgun (WGS) entry which is preliminary data.</text>
</comment>
<feature type="non-terminal residue" evidence="1">
    <location>
        <position position="1"/>
    </location>
</feature>
<evidence type="ECO:0000313" key="1">
    <source>
        <dbReference type="EMBL" id="GAF67578.1"/>
    </source>
</evidence>